<name>A0A1W0W6H0_SORBI</name>
<dbReference type="eggNOG" id="KOG1311">
    <property type="taxonomic scope" value="Eukaryota"/>
</dbReference>
<dbReference type="GO" id="GO:0005794">
    <property type="term" value="C:Golgi apparatus"/>
    <property type="evidence" value="ECO:0000318"/>
    <property type="project" value="GO_Central"/>
</dbReference>
<dbReference type="GO" id="GO:0016020">
    <property type="term" value="C:membrane"/>
    <property type="evidence" value="ECO:0007669"/>
    <property type="project" value="UniProtKB-SubCell"/>
</dbReference>
<evidence type="ECO:0000256" key="7">
    <source>
        <dbReference type="ARBA" id="ARBA00023315"/>
    </source>
</evidence>
<evidence type="ECO:0000256" key="2">
    <source>
        <dbReference type="ARBA" id="ARBA00008574"/>
    </source>
</evidence>
<evidence type="ECO:0000256" key="6">
    <source>
        <dbReference type="ARBA" id="ARBA00023136"/>
    </source>
</evidence>
<feature type="transmembrane region" description="Helical" evidence="8">
    <location>
        <begin position="107"/>
        <end position="127"/>
    </location>
</feature>
<feature type="domain" description="Palmitoyltransferase DHHC" evidence="10">
    <location>
        <begin position="201"/>
        <end position="328"/>
    </location>
</feature>
<dbReference type="GO" id="GO:0019706">
    <property type="term" value="F:protein-cysteine S-palmitoyltransferase activity"/>
    <property type="evidence" value="ECO:0000318"/>
    <property type="project" value="GO_Central"/>
</dbReference>
<evidence type="ECO:0000313" key="12">
    <source>
        <dbReference type="Proteomes" id="UP000000768"/>
    </source>
</evidence>
<feature type="compositionally biased region" description="Low complexity" evidence="9">
    <location>
        <begin position="21"/>
        <end position="36"/>
    </location>
</feature>
<dbReference type="GO" id="GO:0006612">
    <property type="term" value="P:protein targeting to membrane"/>
    <property type="evidence" value="ECO:0000318"/>
    <property type="project" value="GO_Central"/>
</dbReference>
<dbReference type="OMA" id="DFRAEAM"/>
<dbReference type="Gramene" id="OQU89999">
    <property type="protein sequence ID" value="OQU89999"/>
    <property type="gene ID" value="SORBI_3002G316100"/>
</dbReference>
<evidence type="ECO:0000256" key="4">
    <source>
        <dbReference type="ARBA" id="ARBA00022692"/>
    </source>
</evidence>
<evidence type="ECO:0000256" key="1">
    <source>
        <dbReference type="ARBA" id="ARBA00004141"/>
    </source>
</evidence>
<organism evidence="11 12">
    <name type="scientific">Sorghum bicolor</name>
    <name type="common">Sorghum</name>
    <name type="synonym">Sorghum vulgare</name>
    <dbReference type="NCBI Taxonomy" id="4558"/>
    <lineage>
        <taxon>Eukaryota</taxon>
        <taxon>Viridiplantae</taxon>
        <taxon>Streptophyta</taxon>
        <taxon>Embryophyta</taxon>
        <taxon>Tracheophyta</taxon>
        <taxon>Spermatophyta</taxon>
        <taxon>Magnoliopsida</taxon>
        <taxon>Liliopsida</taxon>
        <taxon>Poales</taxon>
        <taxon>Poaceae</taxon>
        <taxon>PACMAD clade</taxon>
        <taxon>Panicoideae</taxon>
        <taxon>Andropogonodae</taxon>
        <taxon>Andropogoneae</taxon>
        <taxon>Sorghinae</taxon>
        <taxon>Sorghum</taxon>
    </lineage>
</organism>
<evidence type="ECO:0000259" key="10">
    <source>
        <dbReference type="Pfam" id="PF01529"/>
    </source>
</evidence>
<reference evidence="12" key="2">
    <citation type="journal article" date="2018" name="Plant J.">
        <title>The Sorghum bicolor reference genome: improved assembly, gene annotations, a transcriptome atlas, and signatures of genome organization.</title>
        <authorList>
            <person name="McCormick R.F."/>
            <person name="Truong S.K."/>
            <person name="Sreedasyam A."/>
            <person name="Jenkins J."/>
            <person name="Shu S."/>
            <person name="Sims D."/>
            <person name="Kennedy M."/>
            <person name="Amirebrahimi M."/>
            <person name="Weers B.D."/>
            <person name="McKinley B."/>
            <person name="Mattison A."/>
            <person name="Morishige D.T."/>
            <person name="Grimwood J."/>
            <person name="Schmutz J."/>
            <person name="Mullet J.E."/>
        </authorList>
    </citation>
    <scope>NUCLEOTIDE SEQUENCE [LARGE SCALE GENOMIC DNA]</scope>
    <source>
        <strain evidence="12">cv. BTx623</strain>
    </source>
</reference>
<feature type="transmembrane region" description="Helical" evidence="8">
    <location>
        <begin position="248"/>
        <end position="273"/>
    </location>
</feature>
<dbReference type="Proteomes" id="UP000000768">
    <property type="component" value="Chromosome 2"/>
</dbReference>
<gene>
    <name evidence="11" type="ORF">SORBI_3002G316100</name>
</gene>
<comment type="subcellular location">
    <subcellularLocation>
        <location evidence="1">Membrane</location>
        <topology evidence="1">Multi-pass membrane protein</topology>
    </subcellularLocation>
</comment>
<feature type="region of interest" description="Disordered" evidence="9">
    <location>
        <begin position="1"/>
        <end position="36"/>
    </location>
</feature>
<dbReference type="EC" id="2.3.1.225" evidence="8"/>
<dbReference type="PROSITE" id="PS50216">
    <property type="entry name" value="DHHC"/>
    <property type="match status" value="1"/>
</dbReference>
<evidence type="ECO:0000256" key="8">
    <source>
        <dbReference type="RuleBase" id="RU079119"/>
    </source>
</evidence>
<evidence type="ECO:0000256" key="5">
    <source>
        <dbReference type="ARBA" id="ARBA00022989"/>
    </source>
</evidence>
<keyword evidence="5 8" id="KW-1133">Transmembrane helix</keyword>
<accession>A0A1W0W6H0</accession>
<dbReference type="InterPro" id="IPR001594">
    <property type="entry name" value="Palmitoyltrfase_DHHC"/>
</dbReference>
<feature type="transmembrane region" description="Helical" evidence="8">
    <location>
        <begin position="293"/>
        <end position="318"/>
    </location>
</feature>
<keyword evidence="6 8" id="KW-0472">Membrane</keyword>
<reference evidence="11 12" key="1">
    <citation type="journal article" date="2009" name="Nature">
        <title>The Sorghum bicolor genome and the diversification of grasses.</title>
        <authorList>
            <person name="Paterson A.H."/>
            <person name="Bowers J.E."/>
            <person name="Bruggmann R."/>
            <person name="Dubchak I."/>
            <person name="Grimwood J."/>
            <person name="Gundlach H."/>
            <person name="Haberer G."/>
            <person name="Hellsten U."/>
            <person name="Mitros T."/>
            <person name="Poliakov A."/>
            <person name="Schmutz J."/>
            <person name="Spannagl M."/>
            <person name="Tang H."/>
            <person name="Wang X."/>
            <person name="Wicker T."/>
            <person name="Bharti A.K."/>
            <person name="Chapman J."/>
            <person name="Feltus F.A."/>
            <person name="Gowik U."/>
            <person name="Grigoriev I.V."/>
            <person name="Lyons E."/>
            <person name="Maher C.A."/>
            <person name="Martis M."/>
            <person name="Narechania A."/>
            <person name="Otillar R.P."/>
            <person name="Penning B.W."/>
            <person name="Salamov A.A."/>
            <person name="Wang Y."/>
            <person name="Zhang L."/>
            <person name="Carpita N.C."/>
            <person name="Freeling M."/>
            <person name="Gingle A.R."/>
            <person name="Hash C.T."/>
            <person name="Keller B."/>
            <person name="Klein P."/>
            <person name="Kresovich S."/>
            <person name="McCann M.C."/>
            <person name="Ming R."/>
            <person name="Peterson D.G."/>
            <person name="Mehboob-ur-Rahman"/>
            <person name="Ware D."/>
            <person name="Westhoff P."/>
            <person name="Mayer K.F."/>
            <person name="Messing J."/>
            <person name="Rokhsar D.S."/>
        </authorList>
    </citation>
    <scope>NUCLEOTIDE SEQUENCE [LARGE SCALE GENOMIC DNA]</scope>
    <source>
        <strain evidence="12">cv. BTx623</strain>
    </source>
</reference>
<comment type="domain">
    <text evidence="8">The DHHC domain is required for palmitoyltransferase activity.</text>
</comment>
<comment type="similarity">
    <text evidence="2 8">Belongs to the DHHC palmitoyltransferase family.</text>
</comment>
<dbReference type="PANTHER" id="PTHR22883:SF57">
    <property type="entry name" value="S-ACYLTRANSFERASE"/>
    <property type="match status" value="1"/>
</dbReference>
<keyword evidence="7 8" id="KW-0012">Acyltransferase</keyword>
<evidence type="ECO:0000256" key="3">
    <source>
        <dbReference type="ARBA" id="ARBA00022679"/>
    </source>
</evidence>
<dbReference type="PANTHER" id="PTHR22883">
    <property type="entry name" value="ZINC FINGER DHHC DOMAIN CONTAINING PROTEIN"/>
    <property type="match status" value="1"/>
</dbReference>
<keyword evidence="3 8" id="KW-0808">Transferase</keyword>
<dbReference type="InParanoid" id="A0A1W0W6H0"/>
<dbReference type="AlphaFoldDB" id="A0A1W0W6H0"/>
<evidence type="ECO:0000313" key="11">
    <source>
        <dbReference type="EMBL" id="OQU89999.1"/>
    </source>
</evidence>
<comment type="catalytic activity">
    <reaction evidence="8">
        <text>L-cysteinyl-[protein] + hexadecanoyl-CoA = S-hexadecanoyl-L-cysteinyl-[protein] + CoA</text>
        <dbReference type="Rhea" id="RHEA:36683"/>
        <dbReference type="Rhea" id="RHEA-COMP:10131"/>
        <dbReference type="Rhea" id="RHEA-COMP:11032"/>
        <dbReference type="ChEBI" id="CHEBI:29950"/>
        <dbReference type="ChEBI" id="CHEBI:57287"/>
        <dbReference type="ChEBI" id="CHEBI:57379"/>
        <dbReference type="ChEBI" id="CHEBI:74151"/>
        <dbReference type="EC" id="2.3.1.225"/>
    </reaction>
</comment>
<feature type="transmembrane region" description="Helical" evidence="8">
    <location>
        <begin position="133"/>
        <end position="155"/>
    </location>
</feature>
<protein>
    <recommendedName>
        <fullName evidence="8">S-acyltransferase</fullName>
        <ecNumber evidence="8">2.3.1.225</ecNumber>
    </recommendedName>
    <alternativeName>
        <fullName evidence="8">Palmitoyltransferase</fullName>
    </alternativeName>
</protein>
<dbReference type="Pfam" id="PF01529">
    <property type="entry name" value="DHHC"/>
    <property type="match status" value="1"/>
</dbReference>
<proteinExistence type="inferred from homology"/>
<sequence>METEHHSTDQEQGQIQERHAQAQGSNGSSSSSSATSCNPIRRAAEYMAGPGPREACGRLGSLMPSCLRGSPSGPPPPTATRVHQVWPGRNVFFLDGRVICGPDPRGLILTAMATLLAEWIFLCYVVDPSSAHPALVSSASLVLLATVTASFAMAATRDPGIIPRNNNNPAELSLSSVEDGTTGSATRAPPSRFLVVNGVEMQLKFCRTCKIHRPPRSHHCAVCDNCVDKFDQHCPWISQCVGLRNYRFYLLLMCSALAFYAFILTFSVTRISVKLDAAAEVFSYLVTALPETFALAALSFMAVCVLACLLASHAFLVAKNETSHERYKGRYRSSPNPYDKGVVGNIKECLFDKLPPPRVDFRAAAAAEAELYFGSSVQPYQPAPVATTTTAS</sequence>
<dbReference type="InterPro" id="IPR039859">
    <property type="entry name" value="PFA4/ZDH16/20/ERF2-like"/>
</dbReference>
<dbReference type="EMBL" id="CM000761">
    <property type="protein sequence ID" value="OQU89999.1"/>
    <property type="molecule type" value="Genomic_DNA"/>
</dbReference>
<keyword evidence="4 8" id="KW-0812">Transmembrane</keyword>
<keyword evidence="12" id="KW-1185">Reference proteome</keyword>
<dbReference type="GO" id="GO:0005783">
    <property type="term" value="C:endoplasmic reticulum"/>
    <property type="evidence" value="ECO:0000318"/>
    <property type="project" value="GO_Central"/>
</dbReference>
<evidence type="ECO:0000256" key="9">
    <source>
        <dbReference type="SAM" id="MobiDB-lite"/>
    </source>
</evidence>